<dbReference type="PANTHER" id="PTHR43328:SF1">
    <property type="entry name" value="N-ACETYLTRANSFERASE DOMAIN-CONTAINING PROTEIN"/>
    <property type="match status" value="1"/>
</dbReference>
<keyword evidence="2" id="KW-0808">Transferase</keyword>
<dbReference type="EMBL" id="LN679124">
    <property type="protein sequence ID" value="CEL56752.1"/>
    <property type="molecule type" value="Genomic_DNA"/>
</dbReference>
<evidence type="ECO:0000313" key="2">
    <source>
        <dbReference type="EMBL" id="CEL56752.1"/>
    </source>
</evidence>
<dbReference type="STRING" id="1108050.A0A0B7FKQ9"/>
<dbReference type="InterPro" id="IPR000182">
    <property type="entry name" value="GNAT_dom"/>
</dbReference>
<name>A0A0B7FKQ9_THACB</name>
<dbReference type="Proteomes" id="UP000059188">
    <property type="component" value="Unassembled WGS sequence"/>
</dbReference>
<protein>
    <submittedName>
        <fullName evidence="2">Acetyltransferase, GNAT family family</fullName>
    </submittedName>
</protein>
<dbReference type="GO" id="GO:0016747">
    <property type="term" value="F:acyltransferase activity, transferring groups other than amino-acyl groups"/>
    <property type="evidence" value="ECO:0007669"/>
    <property type="project" value="InterPro"/>
</dbReference>
<evidence type="ECO:0000259" key="1">
    <source>
        <dbReference type="Pfam" id="PF13302"/>
    </source>
</evidence>
<sequence>MLHSNNYPYNPRYKAILQYNPTTDEPFIALPAPYSNIRLTPARLSDADAIPPIMNIPEVAMYLNSPPFPFPKEHGQAWLQESLRDYEGAMTHIRKVEENVGYIDLFPLRHIREIGPDGTETFLGDVHLSREDRFDHIDDMGLREAKVSENAILPPGDPSIVWSIGDYLSPTHHGRGIMTAVINTVIWSWAVPHMNARKYEVGAFTDNVGSQKVFLKNGFQFNRKIEGVMTFPESKGGHVKDAYCYRLDIPE</sequence>
<dbReference type="Pfam" id="PF13302">
    <property type="entry name" value="Acetyltransf_3"/>
    <property type="match status" value="1"/>
</dbReference>
<dbReference type="PANTHER" id="PTHR43328">
    <property type="entry name" value="ACETYLTRANSFERASE-RELATED"/>
    <property type="match status" value="1"/>
</dbReference>
<dbReference type="OrthoDB" id="630895at2759"/>
<evidence type="ECO:0000313" key="3">
    <source>
        <dbReference type="Proteomes" id="UP000059188"/>
    </source>
</evidence>
<feature type="domain" description="N-acetyltransferase" evidence="1">
    <location>
        <begin position="37"/>
        <end position="220"/>
    </location>
</feature>
<gene>
    <name evidence="2" type="ORF">RSOLAG1IB_08054</name>
</gene>
<dbReference type="InterPro" id="IPR016181">
    <property type="entry name" value="Acyl_CoA_acyltransferase"/>
</dbReference>
<dbReference type="Gene3D" id="3.40.630.30">
    <property type="match status" value="1"/>
</dbReference>
<accession>A0A0B7FKQ9</accession>
<dbReference type="AlphaFoldDB" id="A0A0B7FKQ9"/>
<dbReference type="SUPFAM" id="SSF55729">
    <property type="entry name" value="Acyl-CoA N-acyltransferases (Nat)"/>
    <property type="match status" value="1"/>
</dbReference>
<proteinExistence type="predicted"/>
<reference evidence="2 3" key="1">
    <citation type="submission" date="2014-11" db="EMBL/GenBank/DDBJ databases">
        <authorList>
            <person name="Wibberg Daniel"/>
        </authorList>
    </citation>
    <scope>NUCLEOTIDE SEQUENCE [LARGE SCALE GENOMIC DNA]</scope>
    <source>
        <strain evidence="2">Rhizoctonia solani AG1-IB 7/3/14</strain>
    </source>
</reference>
<keyword evidence="3" id="KW-1185">Reference proteome</keyword>
<organism evidence="2 3">
    <name type="scientific">Thanatephorus cucumeris (strain AG1-IB / isolate 7/3/14)</name>
    <name type="common">Lettuce bottom rot fungus</name>
    <name type="synonym">Rhizoctonia solani</name>
    <dbReference type="NCBI Taxonomy" id="1108050"/>
    <lineage>
        <taxon>Eukaryota</taxon>
        <taxon>Fungi</taxon>
        <taxon>Dikarya</taxon>
        <taxon>Basidiomycota</taxon>
        <taxon>Agaricomycotina</taxon>
        <taxon>Agaricomycetes</taxon>
        <taxon>Cantharellales</taxon>
        <taxon>Ceratobasidiaceae</taxon>
        <taxon>Rhizoctonia</taxon>
        <taxon>Rhizoctonia solani AG-1</taxon>
    </lineage>
</organism>